<dbReference type="InterPro" id="IPR012674">
    <property type="entry name" value="Calycin"/>
</dbReference>
<evidence type="ECO:0000313" key="1">
    <source>
        <dbReference type="Proteomes" id="UP000035642"/>
    </source>
</evidence>
<sequence>MYNGFLTIRQYSPKDETNMKVALMSVNNQGTIMIEEGPLNTVWFVSGPIFTLTSTYRKIHDSIDVELPSKASRSFMRKGTRLVQTITKEENGRKIKFKKIYNQIRQFEFL</sequence>
<evidence type="ECO:0000313" key="2">
    <source>
        <dbReference type="WBParaSite" id="ACAC_0001333901-mRNA-1"/>
    </source>
</evidence>
<dbReference type="Proteomes" id="UP000035642">
    <property type="component" value="Unassembled WGS sequence"/>
</dbReference>
<dbReference type="Gene3D" id="2.40.128.20">
    <property type="match status" value="1"/>
</dbReference>
<reference evidence="2" key="2">
    <citation type="submission" date="2017-02" db="UniProtKB">
        <authorList>
            <consortium name="WormBaseParasite"/>
        </authorList>
    </citation>
    <scope>IDENTIFICATION</scope>
</reference>
<name>A0A0K0DNK1_ANGCA</name>
<dbReference type="STRING" id="6313.A0A0K0DNK1"/>
<protein>
    <submittedName>
        <fullName evidence="2">DUF4968 domain-containing protein</fullName>
    </submittedName>
</protein>
<reference evidence="1" key="1">
    <citation type="submission" date="2012-09" db="EMBL/GenBank/DDBJ databases">
        <authorList>
            <person name="Martin A.A."/>
        </authorList>
    </citation>
    <scope>NUCLEOTIDE SEQUENCE</scope>
</reference>
<accession>A0A0K0DNK1</accession>
<dbReference type="WBParaSite" id="ACAC_0001333901-mRNA-1">
    <property type="protein sequence ID" value="ACAC_0001333901-mRNA-1"/>
    <property type="gene ID" value="ACAC_0001333901"/>
</dbReference>
<dbReference type="AlphaFoldDB" id="A0A0K0DNK1"/>
<proteinExistence type="predicted"/>
<keyword evidence="1" id="KW-1185">Reference proteome</keyword>
<organism evidence="1 2">
    <name type="scientific">Angiostrongylus cantonensis</name>
    <name type="common">Rat lungworm</name>
    <dbReference type="NCBI Taxonomy" id="6313"/>
    <lineage>
        <taxon>Eukaryota</taxon>
        <taxon>Metazoa</taxon>
        <taxon>Ecdysozoa</taxon>
        <taxon>Nematoda</taxon>
        <taxon>Chromadorea</taxon>
        <taxon>Rhabditida</taxon>
        <taxon>Rhabditina</taxon>
        <taxon>Rhabditomorpha</taxon>
        <taxon>Strongyloidea</taxon>
        <taxon>Metastrongylidae</taxon>
        <taxon>Angiostrongylus</taxon>
    </lineage>
</organism>